<dbReference type="Proteomes" id="UP000190648">
    <property type="component" value="Unassembled WGS sequence"/>
</dbReference>
<evidence type="ECO:0000256" key="1">
    <source>
        <dbReference type="SAM" id="MobiDB-lite"/>
    </source>
</evidence>
<evidence type="ECO:0000313" key="2">
    <source>
        <dbReference type="EMBL" id="OPJ74318.1"/>
    </source>
</evidence>
<dbReference type="EMBL" id="LSYS01006734">
    <property type="protein sequence ID" value="OPJ74318.1"/>
    <property type="molecule type" value="Genomic_DNA"/>
</dbReference>
<proteinExistence type="predicted"/>
<organism evidence="2 3">
    <name type="scientific">Patagioenas fasciata monilis</name>
    <dbReference type="NCBI Taxonomy" id="372326"/>
    <lineage>
        <taxon>Eukaryota</taxon>
        <taxon>Metazoa</taxon>
        <taxon>Chordata</taxon>
        <taxon>Craniata</taxon>
        <taxon>Vertebrata</taxon>
        <taxon>Euteleostomi</taxon>
        <taxon>Archelosauria</taxon>
        <taxon>Archosauria</taxon>
        <taxon>Dinosauria</taxon>
        <taxon>Saurischia</taxon>
        <taxon>Theropoda</taxon>
        <taxon>Coelurosauria</taxon>
        <taxon>Aves</taxon>
        <taxon>Neognathae</taxon>
        <taxon>Neoaves</taxon>
        <taxon>Columbimorphae</taxon>
        <taxon>Columbiformes</taxon>
        <taxon>Columbidae</taxon>
        <taxon>Patagioenas</taxon>
    </lineage>
</organism>
<gene>
    <name evidence="2" type="ORF">AV530_008863</name>
</gene>
<keyword evidence="3" id="KW-1185">Reference proteome</keyword>
<dbReference type="OrthoDB" id="6109at2759"/>
<feature type="compositionally biased region" description="Polar residues" evidence="1">
    <location>
        <begin position="124"/>
        <end position="141"/>
    </location>
</feature>
<dbReference type="STRING" id="372326.A0A1V4JQ42"/>
<protein>
    <submittedName>
        <fullName evidence="2">Uncharacterized protein</fullName>
    </submittedName>
</protein>
<evidence type="ECO:0000313" key="3">
    <source>
        <dbReference type="Proteomes" id="UP000190648"/>
    </source>
</evidence>
<sequence>MPGVHVEQELLIYEAFGHDSQLGQNNLKVRFKKVPHNINFREKKPKPSKKKPEAAGSEEPGGPRGRVARFRYFEDIYGYSGVSGGTGTPKTHGDTQKHLGTPKSHPKTHIPPLNPASGPPKITLQPQITSQSLPKLSNSTPKKPRFLTPQTHKYTPK</sequence>
<name>A0A1V4JQ42_PATFA</name>
<feature type="region of interest" description="Disordered" evidence="1">
    <location>
        <begin position="33"/>
        <end position="67"/>
    </location>
</feature>
<reference evidence="2 3" key="1">
    <citation type="submission" date="2016-02" db="EMBL/GenBank/DDBJ databases">
        <title>Band-tailed pigeon sequencing and assembly.</title>
        <authorList>
            <person name="Soares A.E."/>
            <person name="Novak B.J."/>
            <person name="Rice E.S."/>
            <person name="O'Connell B."/>
            <person name="Chang D."/>
            <person name="Weber S."/>
            <person name="Shapiro B."/>
        </authorList>
    </citation>
    <scope>NUCLEOTIDE SEQUENCE [LARGE SCALE GENOMIC DNA]</scope>
    <source>
        <strain evidence="2">BTP2013</strain>
        <tissue evidence="2">Blood</tissue>
    </source>
</reference>
<feature type="region of interest" description="Disordered" evidence="1">
    <location>
        <begin position="81"/>
        <end position="157"/>
    </location>
</feature>
<feature type="compositionally biased region" description="Polar residues" evidence="1">
    <location>
        <begin position="148"/>
        <end position="157"/>
    </location>
</feature>
<dbReference type="AlphaFoldDB" id="A0A1V4JQ42"/>
<comment type="caution">
    <text evidence="2">The sequence shown here is derived from an EMBL/GenBank/DDBJ whole genome shotgun (WGS) entry which is preliminary data.</text>
</comment>
<accession>A0A1V4JQ42</accession>